<accession>A0A0F9QLI2</accession>
<organism evidence="1">
    <name type="scientific">marine sediment metagenome</name>
    <dbReference type="NCBI Taxonomy" id="412755"/>
    <lineage>
        <taxon>unclassified sequences</taxon>
        <taxon>metagenomes</taxon>
        <taxon>ecological metagenomes</taxon>
    </lineage>
</organism>
<proteinExistence type="predicted"/>
<name>A0A0F9QLI2_9ZZZZ</name>
<comment type="caution">
    <text evidence="1">The sequence shown here is derived from an EMBL/GenBank/DDBJ whole genome shotgun (WGS) entry which is preliminary data.</text>
</comment>
<sequence>MDNSVYEITSPENLPKKPVTLSDETKHRMKKLGRDNLYYLCKVILGYDKLIPAVHMPMCEFANTVKATRRLKLMPRTHFKTTIWTIALTIQDIIRDCNVTILMVADTGTNASRFMREIQQHFEMNELFRWLYPEIIPKNFTKATWSQTEMIVPRTKVRREPTVDAIGATGGVESRHYDIIRPDDLVTEKCIRSDVEMEALNEWAGGLESLLNVPETGLIDFTGSRKKKGDLYEVQKKRYGDGFEEQEIGPHATKCGDMAIFWRRDIEEGKPIFPEQNSLAFLMRLKKWDPQRYHAQYANSPKGTGLNTFDDGDLRHWHWSPDGRMIVCAYEGEVFLKMHPFAGERIIVYDPSIAQRKGSSQNSILVLLKGTPLPFRIVLEAHIGHYPPDEAIRLLFELDKKWKPSLISVEHRGFQGAIKYWTAEKSEREGLPMPPIVSWPPKGSPKAQWAKEEHIKGCQPLMRTNLIWTHRTHTELNEQFEFHPNVRWDDGVDSFSQSLDYWPSMISEAEMMENVQTERDFIEKNIGVIPLFPGVQDVETAVWDEMEFLGQLNATGYRQHMRGRR</sequence>
<protein>
    <recommendedName>
        <fullName evidence="2">Terminase large subunit gp17-like C-terminal domain-containing protein</fullName>
    </recommendedName>
</protein>
<dbReference type="EMBL" id="LAZR01001868">
    <property type="protein sequence ID" value="KKN37822.1"/>
    <property type="molecule type" value="Genomic_DNA"/>
</dbReference>
<gene>
    <name evidence="1" type="ORF">LCGC14_0759660</name>
</gene>
<evidence type="ECO:0000313" key="1">
    <source>
        <dbReference type="EMBL" id="KKN37822.1"/>
    </source>
</evidence>
<reference evidence="1" key="1">
    <citation type="journal article" date="2015" name="Nature">
        <title>Complex archaea that bridge the gap between prokaryotes and eukaryotes.</title>
        <authorList>
            <person name="Spang A."/>
            <person name="Saw J.H."/>
            <person name="Jorgensen S.L."/>
            <person name="Zaremba-Niedzwiedzka K."/>
            <person name="Martijn J."/>
            <person name="Lind A.E."/>
            <person name="van Eijk R."/>
            <person name="Schleper C."/>
            <person name="Guy L."/>
            <person name="Ettema T.J."/>
        </authorList>
    </citation>
    <scope>NUCLEOTIDE SEQUENCE</scope>
</reference>
<evidence type="ECO:0008006" key="2">
    <source>
        <dbReference type="Google" id="ProtNLM"/>
    </source>
</evidence>
<dbReference type="AlphaFoldDB" id="A0A0F9QLI2"/>